<dbReference type="EMBL" id="DSMG01000099">
    <property type="protein sequence ID" value="HDX31726.1"/>
    <property type="molecule type" value="Genomic_DNA"/>
</dbReference>
<evidence type="ECO:0000256" key="2">
    <source>
        <dbReference type="SAM" id="SignalP"/>
    </source>
</evidence>
<protein>
    <submittedName>
        <fullName evidence="4">ABC transporter substrate-binding protein</fullName>
    </submittedName>
</protein>
<dbReference type="InterPro" id="IPR000914">
    <property type="entry name" value="SBP_5_dom"/>
</dbReference>
<evidence type="ECO:0000313" key="4">
    <source>
        <dbReference type="EMBL" id="HDX31726.1"/>
    </source>
</evidence>
<dbReference type="PROSITE" id="PS51257">
    <property type="entry name" value="PROKAR_LIPOPROTEIN"/>
    <property type="match status" value="1"/>
</dbReference>
<sequence length="624" mass="70431">MNKGKQLFTLISVLMIAALLLTACPAPAPTPAPAEPAQPAAPAEAPAEPTPTQPPAEEPAPAAVSERSKTLIMDIDGGRLQDPEGVWNPYVPGGRRDQGFHQVCLEPLFILNYQTGEFLPWLGESFVANETLDEWTLTLREGVTWQDGTPFTADDVVFTIQTLIDNAPELGNSADMKTWVKSVEKVDDRTVHFILNRPNPRFQLDYFSVKIWGSINIMPKHIWENVDPLTFKNFDLAAGLPMCTGPYKLVSTSPTEVVWKRHDDWWGAKTGLYRLPEPETIIWTWAGPPETRAALMANRQLDSLMDITLGALQALQAQNPNVITWFDEPPFAWVPDPCSRTLEFNNAIEPWNDPEMRWAINYAIDRDQIVEIAYENTTLKSRHFFPAYPPLDALVDAAIAAGAWDLDQLWTHDPARTAEILESKGYVKNARGYYEKDGKELTLDITTHEAFIEKQRIAQVVVEQLQAVGINASTRNEAGSTWDENWRNGNFEARVGWQTCGSVNEPWASMEQFNAKWLRPIGERADYDVWRWSGPAAEEFGKLTDEIGSLPLGDPRVEELFIQAMDLWFDELPVIPVTQAKKIIPFDTTYWTGWPTAENDYIHPPTWWQHFHVILQNLTATGAQ</sequence>
<dbReference type="Gene3D" id="3.10.105.10">
    <property type="entry name" value="Dipeptide-binding Protein, Domain 3"/>
    <property type="match status" value="1"/>
</dbReference>
<keyword evidence="2" id="KW-0732">Signal</keyword>
<feature type="compositionally biased region" description="Low complexity" evidence="1">
    <location>
        <begin position="37"/>
        <end position="47"/>
    </location>
</feature>
<feature type="chain" id="PRO_5028248324" evidence="2">
    <location>
        <begin position="29"/>
        <end position="624"/>
    </location>
</feature>
<dbReference type="Pfam" id="PF00496">
    <property type="entry name" value="SBP_bac_5"/>
    <property type="match status" value="1"/>
</dbReference>
<feature type="region of interest" description="Disordered" evidence="1">
    <location>
        <begin position="29"/>
        <end position="66"/>
    </location>
</feature>
<dbReference type="SUPFAM" id="SSF53850">
    <property type="entry name" value="Periplasmic binding protein-like II"/>
    <property type="match status" value="1"/>
</dbReference>
<comment type="caution">
    <text evidence="4">The sequence shown here is derived from an EMBL/GenBank/DDBJ whole genome shotgun (WGS) entry which is preliminary data.</text>
</comment>
<dbReference type="PANTHER" id="PTHR30290:SF16">
    <property type="entry name" value="OLIGOPEPTIDE ABC TRANSPORTER, PERIPLASMIC OLIGOPEPTIDE-BINDING PROTEIN"/>
    <property type="match status" value="1"/>
</dbReference>
<reference evidence="4" key="1">
    <citation type="journal article" date="2020" name="mSystems">
        <title>Genome- and Community-Level Interaction Insights into Carbon Utilization and Element Cycling Functions of Hydrothermarchaeota in Hydrothermal Sediment.</title>
        <authorList>
            <person name="Zhou Z."/>
            <person name="Liu Y."/>
            <person name="Xu W."/>
            <person name="Pan J."/>
            <person name="Luo Z.H."/>
            <person name="Li M."/>
        </authorList>
    </citation>
    <scope>NUCLEOTIDE SEQUENCE [LARGE SCALE GENOMIC DNA]</scope>
    <source>
        <strain evidence="4">SpSt-289</strain>
    </source>
</reference>
<dbReference type="AlphaFoldDB" id="A0A7C1JKB6"/>
<accession>A0A7C1JKB6</accession>
<proteinExistence type="predicted"/>
<dbReference type="Gene3D" id="3.90.76.10">
    <property type="entry name" value="Dipeptide-binding Protein, Domain 1"/>
    <property type="match status" value="1"/>
</dbReference>
<dbReference type="PANTHER" id="PTHR30290">
    <property type="entry name" value="PERIPLASMIC BINDING COMPONENT OF ABC TRANSPORTER"/>
    <property type="match status" value="1"/>
</dbReference>
<feature type="compositionally biased region" description="Pro residues" evidence="1">
    <location>
        <begin position="48"/>
        <end position="58"/>
    </location>
</feature>
<evidence type="ECO:0000256" key="1">
    <source>
        <dbReference type="SAM" id="MobiDB-lite"/>
    </source>
</evidence>
<feature type="signal peptide" evidence="2">
    <location>
        <begin position="1"/>
        <end position="28"/>
    </location>
</feature>
<dbReference type="Gene3D" id="3.40.190.10">
    <property type="entry name" value="Periplasmic binding protein-like II"/>
    <property type="match status" value="1"/>
</dbReference>
<gene>
    <name evidence="4" type="ORF">ENQ20_09580</name>
</gene>
<organism evidence="4">
    <name type="scientific">Caldilinea aerophila</name>
    <dbReference type="NCBI Taxonomy" id="133453"/>
    <lineage>
        <taxon>Bacteria</taxon>
        <taxon>Bacillati</taxon>
        <taxon>Chloroflexota</taxon>
        <taxon>Caldilineae</taxon>
        <taxon>Caldilineales</taxon>
        <taxon>Caldilineaceae</taxon>
        <taxon>Caldilinea</taxon>
    </lineage>
</organism>
<dbReference type="GO" id="GO:1904680">
    <property type="term" value="F:peptide transmembrane transporter activity"/>
    <property type="evidence" value="ECO:0007669"/>
    <property type="project" value="TreeGrafter"/>
</dbReference>
<dbReference type="CDD" id="cd08509">
    <property type="entry name" value="PBP2_TmCBP_oligosaccharides_like"/>
    <property type="match status" value="1"/>
</dbReference>
<name>A0A7C1JKB6_9CHLR</name>
<evidence type="ECO:0000259" key="3">
    <source>
        <dbReference type="Pfam" id="PF00496"/>
    </source>
</evidence>
<dbReference type="GO" id="GO:0015833">
    <property type="term" value="P:peptide transport"/>
    <property type="evidence" value="ECO:0007669"/>
    <property type="project" value="TreeGrafter"/>
</dbReference>
<dbReference type="InterPro" id="IPR039424">
    <property type="entry name" value="SBP_5"/>
</dbReference>
<feature type="domain" description="Solute-binding protein family 5" evidence="3">
    <location>
        <begin position="118"/>
        <end position="514"/>
    </location>
</feature>